<dbReference type="EMBL" id="SNXR01000019">
    <property type="protein sequence ID" value="TDP57382.1"/>
    <property type="molecule type" value="Genomic_DNA"/>
</dbReference>
<sequence>MPKRWGLYPIAQIHNPSPKTKPKNTKLKNPVTTNDRVFICKAIAHAIQNLKTTSSTLKLHHFTIYKTTTITPLTH</sequence>
<protein>
    <submittedName>
        <fullName evidence="1">Uncharacterized protein</fullName>
    </submittedName>
</protein>
<dbReference type="AlphaFoldDB" id="A0A4V3CRM5"/>
<organism evidence="1 2">
    <name type="scientific">Flavobacterium dankookense</name>
    <dbReference type="NCBI Taxonomy" id="706186"/>
    <lineage>
        <taxon>Bacteria</taxon>
        <taxon>Pseudomonadati</taxon>
        <taxon>Bacteroidota</taxon>
        <taxon>Flavobacteriia</taxon>
        <taxon>Flavobacteriales</taxon>
        <taxon>Flavobacteriaceae</taxon>
        <taxon>Flavobacterium</taxon>
    </lineage>
</organism>
<gene>
    <name evidence="1" type="ORF">BC748_2902</name>
</gene>
<name>A0A4V3CRM5_9FLAO</name>
<accession>A0A4V3CRM5</accession>
<dbReference type="Proteomes" id="UP000295260">
    <property type="component" value="Unassembled WGS sequence"/>
</dbReference>
<comment type="caution">
    <text evidence="1">The sequence shown here is derived from an EMBL/GenBank/DDBJ whole genome shotgun (WGS) entry which is preliminary data.</text>
</comment>
<proteinExistence type="predicted"/>
<evidence type="ECO:0000313" key="2">
    <source>
        <dbReference type="Proteomes" id="UP000295260"/>
    </source>
</evidence>
<reference evidence="1 2" key="1">
    <citation type="submission" date="2019-03" db="EMBL/GenBank/DDBJ databases">
        <title>Genomic Encyclopedia of Archaeal and Bacterial Type Strains, Phase II (KMG-II): from individual species to whole genera.</title>
        <authorList>
            <person name="Goeker M."/>
        </authorList>
    </citation>
    <scope>NUCLEOTIDE SEQUENCE [LARGE SCALE GENOMIC DNA]</scope>
    <source>
        <strain evidence="1 2">DSM 25687</strain>
    </source>
</reference>
<evidence type="ECO:0000313" key="1">
    <source>
        <dbReference type="EMBL" id="TDP57382.1"/>
    </source>
</evidence>
<keyword evidence="2" id="KW-1185">Reference proteome</keyword>